<keyword evidence="4" id="KW-1185">Reference proteome</keyword>
<keyword evidence="1" id="KW-0812">Transmembrane</keyword>
<dbReference type="InterPro" id="IPR044049">
    <property type="entry name" value="EccD_transm"/>
</dbReference>
<feature type="transmembrane region" description="Helical" evidence="1">
    <location>
        <begin position="60"/>
        <end position="87"/>
    </location>
</feature>
<feature type="transmembrane region" description="Helical" evidence="1">
    <location>
        <begin position="107"/>
        <end position="127"/>
    </location>
</feature>
<dbReference type="EMBL" id="JBHTLK010000494">
    <property type="protein sequence ID" value="MFD1152712.1"/>
    <property type="molecule type" value="Genomic_DNA"/>
</dbReference>
<reference evidence="4" key="1">
    <citation type="journal article" date="2019" name="Int. J. Syst. Evol. Microbiol.">
        <title>The Global Catalogue of Microorganisms (GCM) 10K type strain sequencing project: providing services to taxonomists for standard genome sequencing and annotation.</title>
        <authorList>
            <consortium name="The Broad Institute Genomics Platform"/>
            <consortium name="The Broad Institute Genome Sequencing Center for Infectious Disease"/>
            <person name="Wu L."/>
            <person name="Ma J."/>
        </authorList>
    </citation>
    <scope>NUCLEOTIDE SEQUENCE [LARGE SCALE GENOMIC DNA]</scope>
    <source>
        <strain evidence="4">CCUG 60214</strain>
    </source>
</reference>
<proteinExistence type="predicted"/>
<feature type="domain" description="EccD-like transmembrane" evidence="2">
    <location>
        <begin position="1"/>
        <end position="130"/>
    </location>
</feature>
<gene>
    <name evidence="3" type="ORF">ACFQ3T_36710</name>
</gene>
<comment type="caution">
    <text evidence="3">The sequence shown here is derived from an EMBL/GenBank/DDBJ whole genome shotgun (WGS) entry which is preliminary data.</text>
</comment>
<dbReference type="Proteomes" id="UP001597168">
    <property type="component" value="Unassembled WGS sequence"/>
</dbReference>
<sequence>VVRADRLLTGMLSGCAVAVAACAVALTRERLWPTVLLGVLGVGLCLRARLHPAVRQRGPLLAAGVASLAALPIGPAVIGLGAVVVAMGLARGTRSARLSRYAEVLEVLVVVAVVPVVCAVLGLYAHLRGLGG</sequence>
<evidence type="ECO:0000313" key="4">
    <source>
        <dbReference type="Proteomes" id="UP001597168"/>
    </source>
</evidence>
<organism evidence="3 4">
    <name type="scientific">Saccharothrix hoggarensis</name>
    <dbReference type="NCBI Taxonomy" id="913853"/>
    <lineage>
        <taxon>Bacteria</taxon>
        <taxon>Bacillati</taxon>
        <taxon>Actinomycetota</taxon>
        <taxon>Actinomycetes</taxon>
        <taxon>Pseudonocardiales</taxon>
        <taxon>Pseudonocardiaceae</taxon>
        <taxon>Saccharothrix</taxon>
    </lineage>
</organism>
<feature type="transmembrane region" description="Helical" evidence="1">
    <location>
        <begin position="7"/>
        <end position="26"/>
    </location>
</feature>
<evidence type="ECO:0000256" key="1">
    <source>
        <dbReference type="SAM" id="Phobius"/>
    </source>
</evidence>
<keyword evidence="1" id="KW-0472">Membrane</keyword>
<keyword evidence="1" id="KW-1133">Transmembrane helix</keyword>
<dbReference type="Pfam" id="PF19053">
    <property type="entry name" value="EccD"/>
    <property type="match status" value="1"/>
</dbReference>
<feature type="non-terminal residue" evidence="3">
    <location>
        <position position="1"/>
    </location>
</feature>
<evidence type="ECO:0000259" key="2">
    <source>
        <dbReference type="Pfam" id="PF19053"/>
    </source>
</evidence>
<protein>
    <submittedName>
        <fullName evidence="3">Type VII secretion integral membrane protein EccD</fullName>
    </submittedName>
</protein>
<evidence type="ECO:0000313" key="3">
    <source>
        <dbReference type="EMBL" id="MFD1152712.1"/>
    </source>
</evidence>
<name>A0ABW3R6L3_9PSEU</name>
<accession>A0ABW3R6L3</accession>